<name>A0A182J3V2_ANOAO</name>
<dbReference type="PANTHER" id="PTHR23259:SF70">
    <property type="entry name" value="ACCESSORY GLAND PROTEIN ACP62F-RELATED"/>
    <property type="match status" value="1"/>
</dbReference>
<keyword evidence="1" id="KW-0646">Protease inhibitor</keyword>
<dbReference type="Pfam" id="PF01826">
    <property type="entry name" value="TIL"/>
    <property type="match status" value="1"/>
</dbReference>
<evidence type="ECO:0000259" key="3">
    <source>
        <dbReference type="Pfam" id="PF01826"/>
    </source>
</evidence>
<dbReference type="CDD" id="cd19941">
    <property type="entry name" value="TIL"/>
    <property type="match status" value="1"/>
</dbReference>
<evidence type="ECO:0000256" key="2">
    <source>
        <dbReference type="ARBA" id="ARBA00023157"/>
    </source>
</evidence>
<dbReference type="GO" id="GO:0030414">
    <property type="term" value="F:peptidase inhibitor activity"/>
    <property type="evidence" value="ECO:0007669"/>
    <property type="project" value="UniProtKB-KW"/>
</dbReference>
<reference evidence="4" key="1">
    <citation type="submission" date="2022-08" db="UniProtKB">
        <authorList>
            <consortium name="EnsemblMetazoa"/>
        </authorList>
    </citation>
    <scope>IDENTIFICATION</scope>
    <source>
        <strain evidence="4">EBRO</strain>
    </source>
</reference>
<dbReference type="AlphaFoldDB" id="A0A182J3V2"/>
<dbReference type="STRING" id="41427.A0A182J3V2"/>
<dbReference type="InterPro" id="IPR051368">
    <property type="entry name" value="SerProtInhib-TIL_Domain"/>
</dbReference>
<sequence length="159" mass="17563">MKAQVIQCCSRGFTKSFKIQSISDRYPDTPVCVKAIARFVVNLVDVAQENLSCFLTRKRKYTHNRMGYSKVLLLVTIVLAVLALVSVVYAQEPPIVTCSDPNEYYTDCGPVCGDRTCANKNKNDVTCLRSCGAGCFCQGGYVRSKSYRCVPSYLCLALG</sequence>
<organism evidence="4">
    <name type="scientific">Anopheles atroparvus</name>
    <name type="common">European mosquito</name>
    <dbReference type="NCBI Taxonomy" id="41427"/>
    <lineage>
        <taxon>Eukaryota</taxon>
        <taxon>Metazoa</taxon>
        <taxon>Ecdysozoa</taxon>
        <taxon>Arthropoda</taxon>
        <taxon>Hexapoda</taxon>
        <taxon>Insecta</taxon>
        <taxon>Pterygota</taxon>
        <taxon>Neoptera</taxon>
        <taxon>Endopterygota</taxon>
        <taxon>Diptera</taxon>
        <taxon>Nematocera</taxon>
        <taxon>Culicoidea</taxon>
        <taxon>Culicidae</taxon>
        <taxon>Anophelinae</taxon>
        <taxon>Anopheles</taxon>
    </lineage>
</organism>
<dbReference type="InterPro" id="IPR036084">
    <property type="entry name" value="Ser_inhib-like_sf"/>
</dbReference>
<dbReference type="EnsemblMetazoa" id="AATE010835-RA">
    <property type="protein sequence ID" value="AATE010835-PA.1"/>
    <property type="gene ID" value="AATE010835"/>
</dbReference>
<evidence type="ECO:0000256" key="1">
    <source>
        <dbReference type="ARBA" id="ARBA00022690"/>
    </source>
</evidence>
<dbReference type="PANTHER" id="PTHR23259">
    <property type="entry name" value="RIDDLE"/>
    <property type="match status" value="1"/>
</dbReference>
<dbReference type="VEuPathDB" id="VectorBase:AATE010835"/>
<dbReference type="InterPro" id="IPR002919">
    <property type="entry name" value="TIL_dom"/>
</dbReference>
<dbReference type="SUPFAM" id="SSF57567">
    <property type="entry name" value="Serine protease inhibitors"/>
    <property type="match status" value="1"/>
</dbReference>
<proteinExistence type="predicted"/>
<evidence type="ECO:0000313" key="4">
    <source>
        <dbReference type="EnsemblMetazoa" id="AATE010835-PA.1"/>
    </source>
</evidence>
<protein>
    <recommendedName>
        <fullName evidence="3">TIL domain-containing protein</fullName>
    </recommendedName>
</protein>
<accession>A0A182J3V2</accession>
<dbReference type="Gene3D" id="2.10.25.10">
    <property type="entry name" value="Laminin"/>
    <property type="match status" value="1"/>
</dbReference>
<feature type="domain" description="TIL" evidence="3">
    <location>
        <begin position="100"/>
        <end position="155"/>
    </location>
</feature>
<keyword evidence="2" id="KW-1015">Disulfide bond</keyword>